<dbReference type="EMBL" id="CP001669">
    <property type="protein sequence ID" value="AFZ79349.1"/>
    <property type="molecule type" value="Genomic_DNA"/>
</dbReference>
<reference evidence="2 3" key="1">
    <citation type="journal article" date="2012" name="BMC Genomics">
        <title>Comparative genomic analysis and phylogenetic position of Theileria equi.</title>
        <authorList>
            <person name="Kappmeyer L.S."/>
            <person name="Thiagarajan M."/>
            <person name="Herndon D.R."/>
            <person name="Ramsay J.D."/>
            <person name="Caler E."/>
            <person name="Djikeng A."/>
            <person name="Gillespie J.J."/>
            <person name="Lau A.O."/>
            <person name="Roalson E.H."/>
            <person name="Silva J.C."/>
            <person name="Silva M.G."/>
            <person name="Suarez C.E."/>
            <person name="Ueti M.W."/>
            <person name="Nene V.M."/>
            <person name="Mealey R.H."/>
            <person name="Knowles D.P."/>
            <person name="Brayton K.A."/>
        </authorList>
    </citation>
    <scope>NUCLEOTIDE SEQUENCE [LARGE SCALE GENOMIC DNA]</scope>
    <source>
        <strain evidence="2 3">WA</strain>
    </source>
</reference>
<dbReference type="InterPro" id="IPR011009">
    <property type="entry name" value="Kinase-like_dom_sf"/>
</dbReference>
<dbReference type="InterPro" id="IPR000719">
    <property type="entry name" value="Prot_kinase_dom"/>
</dbReference>
<accession>L0AWS2</accession>
<proteinExistence type="predicted"/>
<dbReference type="Pfam" id="PF00069">
    <property type="entry name" value="Pkinase"/>
    <property type="match status" value="1"/>
</dbReference>
<sequence>MEHISKCVVERDSMELQQSCYDDLKLANIFNNLTEETDVPIDAVNDVADLNCSIVAHSASGKVNMRETRATLVPCTTPKELHSSVPLSYLIPLPDSDPYVHLNFSNYRQFYDRVGPIRFQTPLSGGMKSPHVELRLWNDDNTRLISQNSSKRRVYNIYWLPKIFSNIALRAAIKFVEDYNIRDGRSIKREIECHLYMYQKLLSVSKANNKPSLIFNDDWPSVEVLGYFLDKKEPGQSTLVTRKLTGPDFFYIIRSENMNGFSSRITPIYEFNKLDWCITALNRIAQFGAIGIRHNDIKPDNIVLDVYFDTGVKKVDVKIIDLGAASMEFTREFTGGTPWYESPEQKLLEFYTKKHRGHARAQTVAISKSSDAWGAGLSIVEVLVGKRVVDYIKAPYGPGSLEFKGAPDDDIFVYSTDIKYDRLWWNKDEYWATPPQVWIQHAKRVLNLDKTPDRYSICHHAAKFVFDKLVVVDPNKRSPVKEVASSLRRFVTEAISQHL</sequence>
<name>L0AWS2_THEEQ</name>
<gene>
    <name evidence="2" type="ORF">BEWA_021970</name>
</gene>
<dbReference type="PANTHER" id="PTHR44167:SF24">
    <property type="entry name" value="SERINE_THREONINE-PROTEIN KINASE CHK2"/>
    <property type="match status" value="1"/>
</dbReference>
<dbReference type="PANTHER" id="PTHR44167">
    <property type="entry name" value="OVARIAN-SPECIFIC SERINE/THREONINE-PROTEIN KINASE LOK-RELATED"/>
    <property type="match status" value="1"/>
</dbReference>
<dbReference type="GeneID" id="15806209"/>
<dbReference type="SUPFAM" id="SSF56112">
    <property type="entry name" value="Protein kinase-like (PK-like)"/>
    <property type="match status" value="1"/>
</dbReference>
<evidence type="ECO:0000259" key="1">
    <source>
        <dbReference type="PROSITE" id="PS50011"/>
    </source>
</evidence>
<dbReference type="GO" id="GO:0005524">
    <property type="term" value="F:ATP binding"/>
    <property type="evidence" value="ECO:0007669"/>
    <property type="project" value="InterPro"/>
</dbReference>
<dbReference type="OrthoDB" id="338859at2759"/>
<feature type="domain" description="Protein kinase" evidence="1">
    <location>
        <begin position="108"/>
        <end position="491"/>
    </location>
</feature>
<protein>
    <recommendedName>
        <fullName evidence="1">Protein kinase domain-containing protein</fullName>
    </recommendedName>
</protein>
<dbReference type="PROSITE" id="PS50011">
    <property type="entry name" value="PROTEIN_KINASE_DOM"/>
    <property type="match status" value="1"/>
</dbReference>
<dbReference type="SMART" id="SM00220">
    <property type="entry name" value="S_TKc"/>
    <property type="match status" value="1"/>
</dbReference>
<dbReference type="KEGG" id="beq:BEWA_021970"/>
<dbReference type="VEuPathDB" id="PiroplasmaDB:BEWA_021970"/>
<dbReference type="RefSeq" id="XP_004829015.1">
    <property type="nucleotide sequence ID" value="XM_004828958.1"/>
</dbReference>
<dbReference type="eggNOG" id="ENOG502RMKM">
    <property type="taxonomic scope" value="Eukaryota"/>
</dbReference>
<dbReference type="InterPro" id="IPR008271">
    <property type="entry name" value="Ser/Thr_kinase_AS"/>
</dbReference>
<dbReference type="Proteomes" id="UP000031512">
    <property type="component" value="Chromosome 1"/>
</dbReference>
<dbReference type="AlphaFoldDB" id="L0AWS2"/>
<dbReference type="STRING" id="1537102.L0AWS2"/>
<evidence type="ECO:0000313" key="3">
    <source>
        <dbReference type="Proteomes" id="UP000031512"/>
    </source>
</evidence>
<dbReference type="PROSITE" id="PS00108">
    <property type="entry name" value="PROTEIN_KINASE_ST"/>
    <property type="match status" value="1"/>
</dbReference>
<dbReference type="Gene3D" id="1.10.510.10">
    <property type="entry name" value="Transferase(Phosphotransferase) domain 1"/>
    <property type="match status" value="1"/>
</dbReference>
<dbReference type="GO" id="GO:0004672">
    <property type="term" value="F:protein kinase activity"/>
    <property type="evidence" value="ECO:0007669"/>
    <property type="project" value="InterPro"/>
</dbReference>
<evidence type="ECO:0000313" key="2">
    <source>
        <dbReference type="EMBL" id="AFZ79349.1"/>
    </source>
</evidence>
<keyword evidence="3" id="KW-1185">Reference proteome</keyword>
<organism evidence="2 3">
    <name type="scientific">Theileria equi strain WA</name>
    <dbReference type="NCBI Taxonomy" id="1537102"/>
    <lineage>
        <taxon>Eukaryota</taxon>
        <taxon>Sar</taxon>
        <taxon>Alveolata</taxon>
        <taxon>Apicomplexa</taxon>
        <taxon>Aconoidasida</taxon>
        <taxon>Piroplasmida</taxon>
        <taxon>Theileriidae</taxon>
        <taxon>Theileria</taxon>
    </lineage>
</organism>